<evidence type="ECO:0000313" key="5">
    <source>
        <dbReference type="EMBL" id="PAV18146.1"/>
    </source>
</evidence>
<evidence type="ECO:0000259" key="4">
    <source>
        <dbReference type="PROSITE" id="PS50850"/>
    </source>
</evidence>
<comment type="similarity">
    <text evidence="2">Belongs to the major facilitator superfamily. Monocarboxylate porter (TC 2.A.1.13) family.</text>
</comment>
<sequence>MPLNKRSDVVVDQSIELVARTNEPSEEAVVNLVQKQEEEELEDYKDGGFWGWATVVSSFLLNIAGLGYANAFGVYQDFYVREYLTTYTSSQISWIGSTQTFLLQTVGLIAGPLFDSGYCHHLVAAGSFIFVISLLFLSFAQPEKFYQVFLAQGLGIGIGSSLCYLPSLAIHAHHFRQPHARARAMGITVSGSSLGGILHPIMLNHLFNSFVAGLHILALVLLRTKYPKRVRAKLDNTEQGRVHDNSEDKEDHERKPIEISVVIKKFIVDKPYVYFVFGMTLYETVFFFPSFYLQLDAITKGLDFTFAFYSLSILYGFSFIGRLVPGFLTRLLGVANMFVISTIGATILIFCMIAVRTVSGVVTFAAFYGLFSGGFATLISPMLVLLSESPAELGARIGVCFTLTGLGSLFGPPIAGALLTSKYLWWRPIIFSGSLCIIGCMAFTAVRVNLGKRMNGSFWII</sequence>
<feature type="transmembrane region" description="Helical" evidence="3">
    <location>
        <begin position="272"/>
        <end position="292"/>
    </location>
</feature>
<organism evidence="5 6">
    <name type="scientific">Pyrrhoderma noxium</name>
    <dbReference type="NCBI Taxonomy" id="2282107"/>
    <lineage>
        <taxon>Eukaryota</taxon>
        <taxon>Fungi</taxon>
        <taxon>Dikarya</taxon>
        <taxon>Basidiomycota</taxon>
        <taxon>Agaricomycotina</taxon>
        <taxon>Agaricomycetes</taxon>
        <taxon>Hymenochaetales</taxon>
        <taxon>Hymenochaetaceae</taxon>
        <taxon>Pyrrhoderma</taxon>
    </lineage>
</organism>
<evidence type="ECO:0000256" key="3">
    <source>
        <dbReference type="SAM" id="Phobius"/>
    </source>
</evidence>
<name>A0A286UEW5_9AGAM</name>
<comment type="caution">
    <text evidence="5">The sequence shown here is derived from an EMBL/GenBank/DDBJ whole genome shotgun (WGS) entry which is preliminary data.</text>
</comment>
<protein>
    <submittedName>
        <fullName evidence="5">MFS general substrate transporter</fullName>
    </submittedName>
</protein>
<feature type="transmembrane region" description="Helical" evidence="3">
    <location>
        <begin position="425"/>
        <end position="446"/>
    </location>
</feature>
<reference evidence="5 6" key="1">
    <citation type="journal article" date="2017" name="Mol. Ecol.">
        <title>Comparative and population genomic landscape of Phellinus noxius: A hypervariable fungus causing root rot in trees.</title>
        <authorList>
            <person name="Chung C.L."/>
            <person name="Lee T.J."/>
            <person name="Akiba M."/>
            <person name="Lee H.H."/>
            <person name="Kuo T.H."/>
            <person name="Liu D."/>
            <person name="Ke H.M."/>
            <person name="Yokoi T."/>
            <person name="Roa M.B."/>
            <person name="Lu M.J."/>
            <person name="Chang Y.Y."/>
            <person name="Ann P.J."/>
            <person name="Tsai J.N."/>
            <person name="Chen C.Y."/>
            <person name="Tzean S.S."/>
            <person name="Ota Y."/>
            <person name="Hattori T."/>
            <person name="Sahashi N."/>
            <person name="Liou R.F."/>
            <person name="Kikuchi T."/>
            <person name="Tsai I.J."/>
        </authorList>
    </citation>
    <scope>NUCLEOTIDE SEQUENCE [LARGE SCALE GENOMIC DNA]</scope>
    <source>
        <strain evidence="5 6">FFPRI411160</strain>
    </source>
</reference>
<feature type="transmembrane region" description="Helical" evidence="3">
    <location>
        <begin position="122"/>
        <end position="140"/>
    </location>
</feature>
<feature type="transmembrane region" description="Helical" evidence="3">
    <location>
        <begin position="91"/>
        <end position="110"/>
    </location>
</feature>
<comment type="subcellular location">
    <subcellularLocation>
        <location evidence="1">Membrane</location>
        <topology evidence="1">Multi-pass membrane protein</topology>
    </subcellularLocation>
</comment>
<feature type="transmembrane region" description="Helical" evidence="3">
    <location>
        <begin position="331"/>
        <end position="355"/>
    </location>
</feature>
<dbReference type="GO" id="GO:0022857">
    <property type="term" value="F:transmembrane transporter activity"/>
    <property type="evidence" value="ECO:0007669"/>
    <property type="project" value="InterPro"/>
</dbReference>
<dbReference type="Pfam" id="PF07690">
    <property type="entry name" value="MFS_1"/>
    <property type="match status" value="1"/>
</dbReference>
<proteinExistence type="inferred from homology"/>
<dbReference type="InterPro" id="IPR020846">
    <property type="entry name" value="MFS_dom"/>
</dbReference>
<accession>A0A286UEW5</accession>
<dbReference type="STRING" id="2282107.A0A286UEW5"/>
<dbReference type="PANTHER" id="PTHR11360:SF234">
    <property type="entry name" value="MFS-TYPE TRANSPORTER DBAD-RELATED"/>
    <property type="match status" value="1"/>
</dbReference>
<feature type="transmembrane region" description="Helical" evidence="3">
    <location>
        <begin position="398"/>
        <end position="419"/>
    </location>
</feature>
<dbReference type="GO" id="GO:0016020">
    <property type="term" value="C:membrane"/>
    <property type="evidence" value="ECO:0007669"/>
    <property type="project" value="UniProtKB-SubCell"/>
</dbReference>
<evidence type="ECO:0000256" key="1">
    <source>
        <dbReference type="ARBA" id="ARBA00004141"/>
    </source>
</evidence>
<dbReference type="AlphaFoldDB" id="A0A286UEW5"/>
<keyword evidence="6" id="KW-1185">Reference proteome</keyword>
<dbReference type="Proteomes" id="UP000217199">
    <property type="component" value="Unassembled WGS sequence"/>
</dbReference>
<feature type="transmembrane region" description="Helical" evidence="3">
    <location>
        <begin position="146"/>
        <end position="170"/>
    </location>
</feature>
<feature type="transmembrane region" description="Helical" evidence="3">
    <location>
        <begin position="49"/>
        <end position="71"/>
    </location>
</feature>
<dbReference type="EMBL" id="NBII01000006">
    <property type="protein sequence ID" value="PAV18146.1"/>
    <property type="molecule type" value="Genomic_DNA"/>
</dbReference>
<dbReference type="InParanoid" id="A0A286UEW5"/>
<dbReference type="PANTHER" id="PTHR11360">
    <property type="entry name" value="MONOCARBOXYLATE TRANSPORTER"/>
    <property type="match status" value="1"/>
</dbReference>
<evidence type="ECO:0000313" key="6">
    <source>
        <dbReference type="Proteomes" id="UP000217199"/>
    </source>
</evidence>
<feature type="transmembrane region" description="Helical" evidence="3">
    <location>
        <begin position="207"/>
        <end position="224"/>
    </location>
</feature>
<dbReference type="SUPFAM" id="SSF103473">
    <property type="entry name" value="MFS general substrate transporter"/>
    <property type="match status" value="1"/>
</dbReference>
<keyword evidence="3" id="KW-1133">Transmembrane helix</keyword>
<feature type="transmembrane region" description="Helical" evidence="3">
    <location>
        <begin position="304"/>
        <end position="324"/>
    </location>
</feature>
<keyword evidence="3" id="KW-0472">Membrane</keyword>
<dbReference type="OrthoDB" id="6499973at2759"/>
<evidence type="ECO:0000256" key="2">
    <source>
        <dbReference type="ARBA" id="ARBA00006727"/>
    </source>
</evidence>
<dbReference type="PROSITE" id="PS50850">
    <property type="entry name" value="MFS"/>
    <property type="match status" value="1"/>
</dbReference>
<dbReference type="InterPro" id="IPR036259">
    <property type="entry name" value="MFS_trans_sf"/>
</dbReference>
<dbReference type="InterPro" id="IPR011701">
    <property type="entry name" value="MFS"/>
</dbReference>
<keyword evidence="3" id="KW-0812">Transmembrane</keyword>
<dbReference type="Gene3D" id="1.20.1250.20">
    <property type="entry name" value="MFS general substrate transporter like domains"/>
    <property type="match status" value="1"/>
</dbReference>
<feature type="domain" description="Major facilitator superfamily (MFS) profile" evidence="4">
    <location>
        <begin position="266"/>
        <end position="461"/>
    </location>
</feature>
<dbReference type="InterPro" id="IPR050327">
    <property type="entry name" value="Proton-linked_MCT"/>
</dbReference>
<gene>
    <name evidence="5" type="ORF">PNOK_0663200</name>
</gene>
<feature type="transmembrane region" description="Helical" evidence="3">
    <location>
        <begin position="361"/>
        <end position="386"/>
    </location>
</feature>